<evidence type="ECO:0000256" key="1">
    <source>
        <dbReference type="SAM" id="MobiDB-lite"/>
    </source>
</evidence>
<sequence length="433" mass="47625">MPSCNRHALRLDPGGRGPKWLCHSIHHARDQGTVALLNDKDTNHLCLTCAAGHAAAIPQASLDSLPARSTDAKATRVSQDYRLTTRGVQNLTGTLRFHQQKYDNKTPERTFIGRVRLDQTFVRETESNDPVGNEQMIFGADLDYDLARAATVGGTYEYRKRDRTFREVEEDAENVFGVRARTRPMGGFVLHADYLHGDRQLDHFLDEDYQDATGAFVEQPGLRRFDVADRLQDRVQTDASWSATERVSLTGGYGYERNDYHRSQLGLRKEERHSVDTDASAGDVLPAARGHHRGPLAGDGEPRPGGALRVRADGRKRLRDRGRAAAVPAHRSRHRGLPGGQLAGLSGASAGAGGDAAVLRPCRMAQCAAQIHPRSQCARACRQADAFESHQRARSSTSAVMPPFGRLRHARLHAPGDLPTARLNAREKAASFS</sequence>
<name>A0A538SHV0_UNCEI</name>
<evidence type="ECO:0008006" key="4">
    <source>
        <dbReference type="Google" id="ProtNLM"/>
    </source>
</evidence>
<dbReference type="Proteomes" id="UP000320184">
    <property type="component" value="Unassembled WGS sequence"/>
</dbReference>
<dbReference type="InterPro" id="IPR020016">
    <property type="entry name" value="Decahaem-assoc_OM_MtrB/PioB"/>
</dbReference>
<evidence type="ECO:0000313" key="3">
    <source>
        <dbReference type="Proteomes" id="UP000320184"/>
    </source>
</evidence>
<dbReference type="Pfam" id="PF11854">
    <property type="entry name" value="MtrB_PioB"/>
    <property type="match status" value="1"/>
</dbReference>
<proteinExistence type="predicted"/>
<feature type="region of interest" description="Disordered" evidence="1">
    <location>
        <begin position="267"/>
        <end position="340"/>
    </location>
</feature>
<organism evidence="2 3">
    <name type="scientific">Eiseniibacteriota bacterium</name>
    <dbReference type="NCBI Taxonomy" id="2212470"/>
    <lineage>
        <taxon>Bacteria</taxon>
        <taxon>Candidatus Eiseniibacteriota</taxon>
    </lineage>
</organism>
<gene>
    <name evidence="2" type="ORF">E6K73_06935</name>
</gene>
<dbReference type="EMBL" id="VBOT01000086">
    <property type="protein sequence ID" value="TMQ50947.1"/>
    <property type="molecule type" value="Genomic_DNA"/>
</dbReference>
<protein>
    <recommendedName>
        <fullName evidence="4">TonB-dependent receptor</fullName>
    </recommendedName>
</protein>
<feature type="compositionally biased region" description="Basic and acidic residues" evidence="1">
    <location>
        <begin position="267"/>
        <end position="276"/>
    </location>
</feature>
<dbReference type="SUPFAM" id="SSF56935">
    <property type="entry name" value="Porins"/>
    <property type="match status" value="1"/>
</dbReference>
<dbReference type="AlphaFoldDB" id="A0A538SHV0"/>
<accession>A0A538SHV0</accession>
<evidence type="ECO:0000313" key="2">
    <source>
        <dbReference type="EMBL" id="TMQ50947.1"/>
    </source>
</evidence>
<reference evidence="2 3" key="1">
    <citation type="journal article" date="2019" name="Nat. Microbiol.">
        <title>Mediterranean grassland soil C-N compound turnover is dependent on rainfall and depth, and is mediated by genomically divergent microorganisms.</title>
        <authorList>
            <person name="Diamond S."/>
            <person name="Andeer P.F."/>
            <person name="Li Z."/>
            <person name="Crits-Christoph A."/>
            <person name="Burstein D."/>
            <person name="Anantharaman K."/>
            <person name="Lane K.R."/>
            <person name="Thomas B.C."/>
            <person name="Pan C."/>
            <person name="Northen T.R."/>
            <person name="Banfield J.F."/>
        </authorList>
    </citation>
    <scope>NUCLEOTIDE SEQUENCE [LARGE SCALE GENOMIC DNA]</scope>
    <source>
        <strain evidence="2">WS_3</strain>
    </source>
</reference>
<comment type="caution">
    <text evidence="2">The sequence shown here is derived from an EMBL/GenBank/DDBJ whole genome shotgun (WGS) entry which is preliminary data.</text>
</comment>